<dbReference type="EMBL" id="CP013251">
    <property type="protein sequence ID" value="AMO58451.1"/>
    <property type="molecule type" value="Genomic_DNA"/>
</dbReference>
<dbReference type="InterPro" id="IPR000407">
    <property type="entry name" value="GDA1_CD39_NTPase"/>
</dbReference>
<dbReference type="Pfam" id="PF01150">
    <property type="entry name" value="GDA1_CD39"/>
    <property type="match status" value="1"/>
</dbReference>
<keyword evidence="1" id="KW-0378">Hydrolase</keyword>
<dbReference type="Gene3D" id="3.30.420.150">
    <property type="entry name" value="Exopolyphosphatase. Domain 2"/>
    <property type="match status" value="1"/>
</dbReference>
<dbReference type="CDD" id="cd24003">
    <property type="entry name" value="ASKHA_NBD_GDA1_CD39_NTPase"/>
    <property type="match status" value="1"/>
</dbReference>
<dbReference type="Proteomes" id="UP000071065">
    <property type="component" value="Chromosome"/>
</dbReference>
<dbReference type="PATRIC" id="fig|570277.3.peg.4864"/>
<dbReference type="GO" id="GO:0016787">
    <property type="term" value="F:hydrolase activity"/>
    <property type="evidence" value="ECO:0007669"/>
    <property type="project" value="UniProtKB-KW"/>
</dbReference>
<dbReference type="AlphaFoldDB" id="A0A142BI75"/>
<evidence type="ECO:0000313" key="2">
    <source>
        <dbReference type="EMBL" id="AMO58451.1"/>
    </source>
</evidence>
<accession>A0A142BI75</accession>
<dbReference type="PROSITE" id="PS01238">
    <property type="entry name" value="GDA1_CD39_NTPASE"/>
    <property type="match status" value="1"/>
</dbReference>
<protein>
    <recommendedName>
        <fullName evidence="4">Nucleoside phosphatase</fullName>
    </recommendedName>
</protein>
<dbReference type="OrthoDB" id="5640341at2"/>
<evidence type="ECO:0000313" key="3">
    <source>
        <dbReference type="Proteomes" id="UP000071065"/>
    </source>
</evidence>
<organism evidence="2 3">
    <name type="scientific">Endozoicomonas montiporae CL-33</name>
    <dbReference type="NCBI Taxonomy" id="570277"/>
    <lineage>
        <taxon>Bacteria</taxon>
        <taxon>Pseudomonadati</taxon>
        <taxon>Pseudomonadota</taxon>
        <taxon>Gammaproteobacteria</taxon>
        <taxon>Oceanospirillales</taxon>
        <taxon>Endozoicomonadaceae</taxon>
        <taxon>Endozoicomonas</taxon>
    </lineage>
</organism>
<sequence>MRSLLPFFFRLARLIKVREIIILLLFPFSTIVSAGGESQYLETRKIVVLDDGSSGSRLVAFFFGRNNTDEEFRLIRSSKIIQASALKEEDGGLTDDSAEKIVTMLNENSNQPNSQSMLFLGMTAGKREDRLGAGRLLKMIRSKLIKFGVDEHKHSLELRVLDGSMEGAYNWLGVNYVYADSKNSYGIVELGGASAQIAYKWLADTKVQVNDDQSEEGDKNFLLFESGYDRNKTHTLFARSQMGFGLNKAYKGYEHLHPEVMTRHCEAADSSSYVDFKACKESMEELFVVKETEPKNQFIWQQAEQDARSAMPDTYYLSGYFYDYTVDMGLRSHLTVEQLEKAAKYACDNFTVKALDEALASKNSENEINLFKDFEATLPPMTKERVVTLPSDFVYSGSFKPAKSNQYCGTLTYMASLLEHFGLQPHHNLVIVKSFKFEGKTYPATWTAGYAYARANGYKITLLDDQLSEKEALEELMHTSLMPPARNVAETK</sequence>
<name>A0A142BI75_9GAMM</name>
<evidence type="ECO:0000256" key="1">
    <source>
        <dbReference type="ARBA" id="ARBA00022801"/>
    </source>
</evidence>
<dbReference type="PANTHER" id="PTHR11782">
    <property type="entry name" value="ADENOSINE/GUANOSINE DIPHOSPHATASE"/>
    <property type="match status" value="1"/>
</dbReference>
<evidence type="ECO:0008006" key="4">
    <source>
        <dbReference type="Google" id="ProtNLM"/>
    </source>
</evidence>
<dbReference type="KEGG" id="emp:EZMO1_4539"/>
<reference evidence="2 3" key="1">
    <citation type="journal article" date="2016" name="Front. Microbiol.">
        <title>Genomic Insight into the Host-Endosymbiont Relationship of Endozoicomonas montiporae CL-33(T) with its Coral Host.</title>
        <authorList>
            <person name="Ding J.-Y."/>
            <person name="Shiu J.-H."/>
            <person name="Chen W.-M."/>
            <person name="Chiang Y.-R."/>
            <person name="Tang S.-L."/>
        </authorList>
    </citation>
    <scope>NUCLEOTIDE SEQUENCE [LARGE SCALE GENOMIC DNA]</scope>
    <source>
        <strain evidence="2 3">CL-33</strain>
    </source>
</reference>
<dbReference type="STRING" id="570277.EZMO1_4539"/>
<proteinExistence type="predicted"/>
<gene>
    <name evidence="2" type="ORF">EZMO1_4539</name>
</gene>